<evidence type="ECO:0000313" key="2">
    <source>
        <dbReference type="EMBL" id="DAD67073.1"/>
    </source>
</evidence>
<organism evidence="2">
    <name type="scientific">Podoviridae sp. ctBev14</name>
    <dbReference type="NCBI Taxonomy" id="2823556"/>
    <lineage>
        <taxon>Viruses</taxon>
        <taxon>Duplodnaviria</taxon>
        <taxon>Heunggongvirae</taxon>
        <taxon>Uroviricota</taxon>
        <taxon>Caudoviricetes</taxon>
    </lineage>
</organism>
<proteinExistence type="predicted"/>
<sequence>MIYLMLFGLDFYNNLTKLLSFFSVVSIIVMILGTIIHLVLYGEAITLDDEEKIRHRFKLFSSYIIKRKWYILSLVSITFLMPATKTVTIAAGLYAGEQVVTYIQDSPLAKKAYQLAEKKIDELLEETKTKEEGKK</sequence>
<reference evidence="2" key="1">
    <citation type="journal article" date="2021" name="Proc. Natl. Acad. Sci. U.S.A.">
        <title>A Catalog of Tens of Thousands of Viruses from Human Metagenomes Reveals Hidden Associations with Chronic Diseases.</title>
        <authorList>
            <person name="Tisza M.J."/>
            <person name="Buck C.B."/>
        </authorList>
    </citation>
    <scope>NUCLEOTIDE SEQUENCE</scope>
    <source>
        <strain evidence="2">CtBev14</strain>
    </source>
</reference>
<dbReference type="EMBL" id="BK014667">
    <property type="protein sequence ID" value="DAD67073.1"/>
    <property type="molecule type" value="Genomic_DNA"/>
</dbReference>
<feature type="transmembrane region" description="Helical" evidence="1">
    <location>
        <begin position="69"/>
        <end position="95"/>
    </location>
</feature>
<accession>A0A8S5LAW0</accession>
<keyword evidence="1" id="KW-0812">Transmembrane</keyword>
<evidence type="ECO:0000256" key="1">
    <source>
        <dbReference type="SAM" id="Phobius"/>
    </source>
</evidence>
<keyword evidence="1" id="KW-1133">Transmembrane helix</keyword>
<feature type="transmembrane region" description="Helical" evidence="1">
    <location>
        <begin position="20"/>
        <end position="48"/>
    </location>
</feature>
<name>A0A8S5LAW0_9CAUD</name>
<keyword evidence="1" id="KW-0472">Membrane</keyword>
<protein>
    <submittedName>
        <fullName evidence="2">Uncharacterized protein</fullName>
    </submittedName>
</protein>